<reference evidence="1 2" key="1">
    <citation type="journal article" date="2023" name="Virus Evol.">
        <title>Computational host range prediction-The good, the bad, and the ugly.</title>
        <authorList>
            <person name="Howell A.A."/>
            <person name="Versoza C.J."/>
            <person name="Pfeifer S.P."/>
        </authorList>
    </citation>
    <scope>NUCLEOTIDE SEQUENCE [LARGE SCALE GENOMIC DNA]</scope>
    <source>
        <strain evidence="1 2">1610/1b</strain>
    </source>
</reference>
<gene>
    <name evidence="1" type="ORF">RVF87_20565</name>
</gene>
<accession>A0ABZ2U0V8</accession>
<evidence type="ECO:0000313" key="2">
    <source>
        <dbReference type="Proteomes" id="UP001479933"/>
    </source>
</evidence>
<keyword evidence="2" id="KW-1185">Reference proteome</keyword>
<organism evidence="1 2">
    <name type="scientific">Gordonia hydrophobica</name>
    <dbReference type="NCBI Taxonomy" id="40516"/>
    <lineage>
        <taxon>Bacteria</taxon>
        <taxon>Bacillati</taxon>
        <taxon>Actinomycetota</taxon>
        <taxon>Actinomycetes</taxon>
        <taxon>Mycobacteriales</taxon>
        <taxon>Gordoniaceae</taxon>
        <taxon>Gordonia</taxon>
    </lineage>
</organism>
<sequence length="106" mass="12597">MEPRPDHRGPTARGRSPTPLRVVRRIERLSRLRLGGRLVGEFDGLRKYCRDIRPGEKVEDVVVREKLREDALREIVDDVVRWIWRDLEERTMVPKVMRKMQRLGLA</sequence>
<proteinExistence type="predicted"/>
<dbReference type="EMBL" id="CP136137">
    <property type="protein sequence ID" value="WYY07354.1"/>
    <property type="molecule type" value="Genomic_DNA"/>
</dbReference>
<dbReference type="RefSeq" id="WP_066169286.1">
    <property type="nucleotide sequence ID" value="NZ_CP136137.1"/>
</dbReference>
<dbReference type="Proteomes" id="UP001479933">
    <property type="component" value="Chromosome"/>
</dbReference>
<protein>
    <submittedName>
        <fullName evidence="1">Uncharacterized protein</fullName>
    </submittedName>
</protein>
<name>A0ABZ2U0V8_9ACTN</name>
<evidence type="ECO:0000313" key="1">
    <source>
        <dbReference type="EMBL" id="WYY07354.1"/>
    </source>
</evidence>